<evidence type="ECO:0000313" key="3">
    <source>
        <dbReference type="EMBL" id="MBS2963584.1"/>
    </source>
</evidence>
<dbReference type="AlphaFoldDB" id="A0A8J7WPE6"/>
<proteinExistence type="predicted"/>
<evidence type="ECO:0000256" key="2">
    <source>
        <dbReference type="SAM" id="Phobius"/>
    </source>
</evidence>
<dbReference type="RefSeq" id="WP_211467417.1">
    <property type="nucleotide sequence ID" value="NZ_JAGSXH010000030.1"/>
</dbReference>
<keyword evidence="4" id="KW-1185">Reference proteome</keyword>
<gene>
    <name evidence="3" type="ORF">KGA66_11035</name>
</gene>
<feature type="region of interest" description="Disordered" evidence="1">
    <location>
        <begin position="1"/>
        <end position="23"/>
    </location>
</feature>
<keyword evidence="2" id="KW-0812">Transmembrane</keyword>
<feature type="compositionally biased region" description="Basic and acidic residues" evidence="1">
    <location>
        <begin position="9"/>
        <end position="23"/>
    </location>
</feature>
<accession>A0A8J7WPE6</accession>
<feature type="transmembrane region" description="Helical" evidence="2">
    <location>
        <begin position="33"/>
        <end position="55"/>
    </location>
</feature>
<keyword evidence="2" id="KW-0472">Membrane</keyword>
<dbReference type="EMBL" id="JAGSXH010000030">
    <property type="protein sequence ID" value="MBS2963584.1"/>
    <property type="molecule type" value="Genomic_DNA"/>
</dbReference>
<dbReference type="Proteomes" id="UP000677913">
    <property type="component" value="Unassembled WGS sequence"/>
</dbReference>
<protein>
    <submittedName>
        <fullName evidence="3">Uncharacterized protein</fullName>
    </submittedName>
</protein>
<comment type="caution">
    <text evidence="3">The sequence shown here is derived from an EMBL/GenBank/DDBJ whole genome shotgun (WGS) entry which is preliminary data.</text>
</comment>
<keyword evidence="2" id="KW-1133">Transmembrane helix</keyword>
<evidence type="ECO:0000313" key="4">
    <source>
        <dbReference type="Proteomes" id="UP000677913"/>
    </source>
</evidence>
<evidence type="ECO:0000256" key="1">
    <source>
        <dbReference type="SAM" id="MobiDB-lite"/>
    </source>
</evidence>
<organism evidence="3 4">
    <name type="scientific">Actinocrinis puniceicyclus</name>
    <dbReference type="NCBI Taxonomy" id="977794"/>
    <lineage>
        <taxon>Bacteria</taxon>
        <taxon>Bacillati</taxon>
        <taxon>Actinomycetota</taxon>
        <taxon>Actinomycetes</taxon>
        <taxon>Catenulisporales</taxon>
        <taxon>Actinospicaceae</taxon>
        <taxon>Actinocrinis</taxon>
    </lineage>
</organism>
<reference evidence="3" key="1">
    <citation type="submission" date="2021-04" db="EMBL/GenBank/DDBJ databases">
        <title>Genome based classification of Actinospica acidithermotolerans sp. nov., an actinobacterium isolated from an Indonesian hot spring.</title>
        <authorList>
            <person name="Kusuma A.B."/>
            <person name="Putra K.E."/>
            <person name="Nafisah S."/>
            <person name="Loh J."/>
            <person name="Nouioui I."/>
            <person name="Goodfellow M."/>
        </authorList>
    </citation>
    <scope>NUCLEOTIDE SEQUENCE</scope>
    <source>
        <strain evidence="3">DSM 45618</strain>
    </source>
</reference>
<name>A0A8J7WPE6_9ACTN</name>
<sequence>MASQAGKKSAQERRVQIEKMRAEQTRRERKRKIYFGVGAGVLVLLLVAGLSALALSKKNGSTPAASTADSTPNALAQTWDGLTGQTVDGVSAQTEEQVAYHIHSHLEIFVNGKQKAVPAGIGIVKPWSTQPQNGGNVFIEGGKQIYYLHTHDSSGVLHVESPTTQTYTLGQLFAEWNQPLSETQVGPATGSVIAYVNGQKYAGDPSKIELTPHEVIQLDVGQDVAFQPYTFASGL</sequence>